<keyword evidence="1 2" id="KW-0129">CBS domain</keyword>
<dbReference type="PROSITE" id="PS51371">
    <property type="entry name" value="CBS"/>
    <property type="match status" value="2"/>
</dbReference>
<evidence type="ECO:0000313" key="4">
    <source>
        <dbReference type="EMBL" id="GII76688.1"/>
    </source>
</evidence>
<dbReference type="AlphaFoldDB" id="A0A919R0E9"/>
<evidence type="ECO:0000256" key="2">
    <source>
        <dbReference type="PROSITE-ProRule" id="PRU00703"/>
    </source>
</evidence>
<dbReference type="InterPro" id="IPR051257">
    <property type="entry name" value="Diverse_CBS-Domain"/>
</dbReference>
<dbReference type="Pfam" id="PF00571">
    <property type="entry name" value="CBS"/>
    <property type="match status" value="2"/>
</dbReference>
<sequence>MDTETLTAADVMSRVIVTVGPEESPLMAWELMRRGGVHHLPVVDAACRVLGVIRREEIAEHWSGGPAEQSAGAVGRLVAGRRCPHASPETSLAAVAGAMLDCGMDVVPVIGASGGLEGLVTATDVLRAVAGRSVPAPGATEVVAGLFHLEPVLPPERRDGS</sequence>
<protein>
    <recommendedName>
        <fullName evidence="3">CBS domain-containing protein</fullName>
    </recommendedName>
</protein>
<dbReference type="Proteomes" id="UP000655287">
    <property type="component" value="Unassembled WGS sequence"/>
</dbReference>
<evidence type="ECO:0000259" key="3">
    <source>
        <dbReference type="PROSITE" id="PS51371"/>
    </source>
</evidence>
<proteinExistence type="predicted"/>
<dbReference type="SUPFAM" id="SSF54631">
    <property type="entry name" value="CBS-domain pair"/>
    <property type="match status" value="1"/>
</dbReference>
<accession>A0A919R0E9</accession>
<dbReference type="SMART" id="SM00116">
    <property type="entry name" value="CBS"/>
    <property type="match status" value="2"/>
</dbReference>
<organism evidence="4 5">
    <name type="scientific">Sphaerisporangium rufum</name>
    <dbReference type="NCBI Taxonomy" id="1381558"/>
    <lineage>
        <taxon>Bacteria</taxon>
        <taxon>Bacillati</taxon>
        <taxon>Actinomycetota</taxon>
        <taxon>Actinomycetes</taxon>
        <taxon>Streptosporangiales</taxon>
        <taxon>Streptosporangiaceae</taxon>
        <taxon>Sphaerisporangium</taxon>
    </lineage>
</organism>
<dbReference type="InterPro" id="IPR000644">
    <property type="entry name" value="CBS_dom"/>
</dbReference>
<feature type="domain" description="CBS" evidence="3">
    <location>
        <begin position="79"/>
        <end position="136"/>
    </location>
</feature>
<evidence type="ECO:0000313" key="5">
    <source>
        <dbReference type="Proteomes" id="UP000655287"/>
    </source>
</evidence>
<keyword evidence="5" id="KW-1185">Reference proteome</keyword>
<reference evidence="4" key="1">
    <citation type="submission" date="2021-01" db="EMBL/GenBank/DDBJ databases">
        <title>Whole genome shotgun sequence of Sphaerisporangium rufum NBRC 109079.</title>
        <authorList>
            <person name="Komaki H."/>
            <person name="Tamura T."/>
        </authorList>
    </citation>
    <scope>NUCLEOTIDE SEQUENCE</scope>
    <source>
        <strain evidence="4">NBRC 109079</strain>
    </source>
</reference>
<gene>
    <name evidence="4" type="ORF">Sru01_16700</name>
</gene>
<dbReference type="InterPro" id="IPR046342">
    <property type="entry name" value="CBS_dom_sf"/>
</dbReference>
<dbReference type="PANTHER" id="PTHR43080">
    <property type="entry name" value="CBS DOMAIN-CONTAINING PROTEIN CBSX3, MITOCHONDRIAL"/>
    <property type="match status" value="1"/>
</dbReference>
<evidence type="ECO:0000256" key="1">
    <source>
        <dbReference type="ARBA" id="ARBA00023122"/>
    </source>
</evidence>
<dbReference type="Gene3D" id="3.10.580.10">
    <property type="entry name" value="CBS-domain"/>
    <property type="match status" value="2"/>
</dbReference>
<dbReference type="PANTHER" id="PTHR43080:SF2">
    <property type="entry name" value="CBS DOMAIN-CONTAINING PROTEIN"/>
    <property type="match status" value="1"/>
</dbReference>
<dbReference type="RefSeq" id="WP_203983300.1">
    <property type="nucleotide sequence ID" value="NZ_BOOU01000024.1"/>
</dbReference>
<comment type="caution">
    <text evidence="4">The sequence shown here is derived from an EMBL/GenBank/DDBJ whole genome shotgun (WGS) entry which is preliminary data.</text>
</comment>
<dbReference type="EMBL" id="BOOU01000024">
    <property type="protein sequence ID" value="GII76688.1"/>
    <property type="molecule type" value="Genomic_DNA"/>
</dbReference>
<feature type="domain" description="CBS" evidence="3">
    <location>
        <begin position="12"/>
        <end position="68"/>
    </location>
</feature>
<name>A0A919R0E9_9ACTN</name>